<sequence>MLHCTFNNHKGRLYAVFAASVGIVAIAVLVAKVTGSSLSGITSILTRILQTDSIDL</sequence>
<dbReference type="AlphaFoldDB" id="A0A9D4MH11"/>
<dbReference type="Proteomes" id="UP000828390">
    <property type="component" value="Unassembled WGS sequence"/>
</dbReference>
<keyword evidence="1" id="KW-0472">Membrane</keyword>
<evidence type="ECO:0000313" key="2">
    <source>
        <dbReference type="EMBL" id="KAH3875529.1"/>
    </source>
</evidence>
<organism evidence="2 3">
    <name type="scientific">Dreissena polymorpha</name>
    <name type="common">Zebra mussel</name>
    <name type="synonym">Mytilus polymorpha</name>
    <dbReference type="NCBI Taxonomy" id="45954"/>
    <lineage>
        <taxon>Eukaryota</taxon>
        <taxon>Metazoa</taxon>
        <taxon>Spiralia</taxon>
        <taxon>Lophotrochozoa</taxon>
        <taxon>Mollusca</taxon>
        <taxon>Bivalvia</taxon>
        <taxon>Autobranchia</taxon>
        <taxon>Heteroconchia</taxon>
        <taxon>Euheterodonta</taxon>
        <taxon>Imparidentia</taxon>
        <taxon>Neoheterodontei</taxon>
        <taxon>Myida</taxon>
        <taxon>Dreissenoidea</taxon>
        <taxon>Dreissenidae</taxon>
        <taxon>Dreissena</taxon>
    </lineage>
</organism>
<evidence type="ECO:0000256" key="1">
    <source>
        <dbReference type="SAM" id="Phobius"/>
    </source>
</evidence>
<reference evidence="2" key="1">
    <citation type="journal article" date="2019" name="bioRxiv">
        <title>The Genome of the Zebra Mussel, Dreissena polymorpha: A Resource for Invasive Species Research.</title>
        <authorList>
            <person name="McCartney M.A."/>
            <person name="Auch B."/>
            <person name="Kono T."/>
            <person name="Mallez S."/>
            <person name="Zhang Y."/>
            <person name="Obille A."/>
            <person name="Becker A."/>
            <person name="Abrahante J.E."/>
            <person name="Garbe J."/>
            <person name="Badalamenti J.P."/>
            <person name="Herman A."/>
            <person name="Mangelson H."/>
            <person name="Liachko I."/>
            <person name="Sullivan S."/>
            <person name="Sone E.D."/>
            <person name="Koren S."/>
            <person name="Silverstein K.A.T."/>
            <person name="Beckman K.B."/>
            <person name="Gohl D.M."/>
        </authorList>
    </citation>
    <scope>NUCLEOTIDE SEQUENCE</scope>
    <source>
        <strain evidence="2">Duluth1</strain>
        <tissue evidence="2">Whole animal</tissue>
    </source>
</reference>
<keyword evidence="1" id="KW-0812">Transmembrane</keyword>
<reference evidence="2" key="2">
    <citation type="submission" date="2020-11" db="EMBL/GenBank/DDBJ databases">
        <authorList>
            <person name="McCartney M.A."/>
            <person name="Auch B."/>
            <person name="Kono T."/>
            <person name="Mallez S."/>
            <person name="Becker A."/>
            <person name="Gohl D.M."/>
            <person name="Silverstein K.A.T."/>
            <person name="Koren S."/>
            <person name="Bechman K.B."/>
            <person name="Herman A."/>
            <person name="Abrahante J.E."/>
            <person name="Garbe J."/>
        </authorList>
    </citation>
    <scope>NUCLEOTIDE SEQUENCE</scope>
    <source>
        <strain evidence="2">Duluth1</strain>
        <tissue evidence="2">Whole animal</tissue>
    </source>
</reference>
<protein>
    <submittedName>
        <fullName evidence="2">Uncharacterized protein</fullName>
    </submittedName>
</protein>
<feature type="transmembrane region" description="Helical" evidence="1">
    <location>
        <begin position="12"/>
        <end position="31"/>
    </location>
</feature>
<evidence type="ECO:0000313" key="3">
    <source>
        <dbReference type="Proteomes" id="UP000828390"/>
    </source>
</evidence>
<dbReference type="EMBL" id="JAIWYP010000002">
    <property type="protein sequence ID" value="KAH3875529.1"/>
    <property type="molecule type" value="Genomic_DNA"/>
</dbReference>
<keyword evidence="1" id="KW-1133">Transmembrane helix</keyword>
<name>A0A9D4MH11_DREPO</name>
<proteinExistence type="predicted"/>
<keyword evidence="3" id="KW-1185">Reference proteome</keyword>
<gene>
    <name evidence="2" type="ORF">DPMN_038797</name>
</gene>
<accession>A0A9D4MH11</accession>
<comment type="caution">
    <text evidence="2">The sequence shown here is derived from an EMBL/GenBank/DDBJ whole genome shotgun (WGS) entry which is preliminary data.</text>
</comment>